<dbReference type="CDD" id="cd01087">
    <property type="entry name" value="Prolidase"/>
    <property type="match status" value="1"/>
</dbReference>
<gene>
    <name evidence="16" type="ORF">GSTUM_00000329001</name>
</gene>
<dbReference type="eggNOG" id="KOG2414">
    <property type="taxonomic scope" value="Eukaryota"/>
</dbReference>
<dbReference type="GO" id="GO:0006508">
    <property type="term" value="P:proteolysis"/>
    <property type="evidence" value="ECO:0007669"/>
    <property type="project" value="TreeGrafter"/>
</dbReference>
<dbReference type="Proteomes" id="UP000006911">
    <property type="component" value="Unassembled WGS sequence"/>
</dbReference>
<dbReference type="InterPro" id="IPR036005">
    <property type="entry name" value="Creatinase/aminopeptidase-like"/>
</dbReference>
<dbReference type="PANTHER" id="PTHR43226">
    <property type="entry name" value="XAA-PRO AMINOPEPTIDASE 3"/>
    <property type="match status" value="1"/>
</dbReference>
<evidence type="ECO:0000256" key="8">
    <source>
        <dbReference type="ARBA" id="ARBA00022679"/>
    </source>
</evidence>
<evidence type="ECO:0000256" key="9">
    <source>
        <dbReference type="ARBA" id="ARBA00022723"/>
    </source>
</evidence>
<dbReference type="GO" id="GO:0003723">
    <property type="term" value="F:RNA binding"/>
    <property type="evidence" value="ECO:0007669"/>
    <property type="project" value="UniProtKB-KW"/>
</dbReference>
<evidence type="ECO:0000256" key="4">
    <source>
        <dbReference type="ARBA" id="ARBA00007265"/>
    </source>
</evidence>
<dbReference type="InterPro" id="IPR052433">
    <property type="entry name" value="X-Pro_dipept-like"/>
</dbReference>
<dbReference type="RefSeq" id="XP_002835457.1">
    <property type="nucleotide sequence ID" value="XM_002835411.1"/>
</dbReference>
<feature type="domain" description="Aminopeptidase P N-terminal" evidence="15">
    <location>
        <begin position="215"/>
        <end position="353"/>
    </location>
</feature>
<dbReference type="Gene3D" id="3.30.460.10">
    <property type="entry name" value="Beta Polymerase, domain 2"/>
    <property type="match status" value="1"/>
</dbReference>
<dbReference type="Pfam" id="PF00557">
    <property type="entry name" value="Peptidase_M24"/>
    <property type="match status" value="1"/>
</dbReference>
<evidence type="ECO:0000256" key="2">
    <source>
        <dbReference type="ARBA" id="ARBA00001936"/>
    </source>
</evidence>
<evidence type="ECO:0000256" key="13">
    <source>
        <dbReference type="ARBA" id="ARBA00030849"/>
    </source>
</evidence>
<organism evidence="16 17">
    <name type="scientific">Tuber melanosporum (strain Mel28)</name>
    <name type="common">Perigord black truffle</name>
    <dbReference type="NCBI Taxonomy" id="656061"/>
    <lineage>
        <taxon>Eukaryota</taxon>
        <taxon>Fungi</taxon>
        <taxon>Dikarya</taxon>
        <taxon>Ascomycota</taxon>
        <taxon>Pezizomycotina</taxon>
        <taxon>Pezizomycetes</taxon>
        <taxon>Pezizales</taxon>
        <taxon>Tuberaceae</taxon>
        <taxon>Tuber</taxon>
    </lineage>
</organism>
<dbReference type="Gene3D" id="3.90.230.10">
    <property type="entry name" value="Creatinase/methionine aminopeptidase superfamily"/>
    <property type="match status" value="1"/>
</dbReference>
<evidence type="ECO:0000256" key="1">
    <source>
        <dbReference type="ARBA" id="ARBA00001424"/>
    </source>
</evidence>
<keyword evidence="7" id="KW-0031">Aminopeptidase</keyword>
<evidence type="ECO:0000256" key="6">
    <source>
        <dbReference type="ARBA" id="ARBA00012574"/>
    </source>
</evidence>
<keyword evidence="11" id="KW-0482">Metalloprotease</keyword>
<keyword evidence="14" id="KW-0694">RNA-binding</keyword>
<evidence type="ECO:0000256" key="12">
    <source>
        <dbReference type="ARBA" id="ARBA00023211"/>
    </source>
</evidence>
<dbReference type="GeneID" id="9186312"/>
<dbReference type="InterPro" id="IPR029149">
    <property type="entry name" value="Creatin/AminoP/Spt16_N"/>
</dbReference>
<keyword evidence="9" id="KW-0479">Metal-binding</keyword>
<evidence type="ECO:0000256" key="3">
    <source>
        <dbReference type="ARBA" id="ARBA00002443"/>
    </source>
</evidence>
<evidence type="ECO:0000256" key="14">
    <source>
        <dbReference type="RuleBase" id="RU003953"/>
    </source>
</evidence>
<dbReference type="Pfam" id="PF01743">
    <property type="entry name" value="PolyA_pol"/>
    <property type="match status" value="1"/>
</dbReference>
<dbReference type="GO" id="GO:0016779">
    <property type="term" value="F:nucleotidyltransferase activity"/>
    <property type="evidence" value="ECO:0007669"/>
    <property type="project" value="InterPro"/>
</dbReference>
<evidence type="ECO:0000259" key="15">
    <source>
        <dbReference type="SMART" id="SM01011"/>
    </source>
</evidence>
<name>D5G521_TUBMM</name>
<dbReference type="PANTHER" id="PTHR43226:SF4">
    <property type="entry name" value="XAA-PRO AMINOPEPTIDASE 3"/>
    <property type="match status" value="1"/>
</dbReference>
<evidence type="ECO:0000313" key="16">
    <source>
        <dbReference type="EMBL" id="CAZ79614.1"/>
    </source>
</evidence>
<dbReference type="GO" id="GO:0030145">
    <property type="term" value="F:manganese ion binding"/>
    <property type="evidence" value="ECO:0007669"/>
    <property type="project" value="InterPro"/>
</dbReference>
<keyword evidence="7" id="KW-0645">Protease</keyword>
<dbReference type="EMBL" id="FN429995">
    <property type="protein sequence ID" value="CAZ79614.1"/>
    <property type="molecule type" value="Genomic_DNA"/>
</dbReference>
<dbReference type="InParanoid" id="D5G521"/>
<dbReference type="GO" id="GO:0005739">
    <property type="term" value="C:mitochondrion"/>
    <property type="evidence" value="ECO:0007669"/>
    <property type="project" value="TreeGrafter"/>
</dbReference>
<dbReference type="GO" id="GO:0001680">
    <property type="term" value="P:tRNA 3'-terminal CCA addition"/>
    <property type="evidence" value="ECO:0007669"/>
    <property type="project" value="UniProtKB-ARBA"/>
</dbReference>
<keyword evidence="10" id="KW-0378">Hydrolase</keyword>
<keyword evidence="12" id="KW-0464">Manganese</keyword>
<evidence type="ECO:0000256" key="5">
    <source>
        <dbReference type="ARBA" id="ARBA00008766"/>
    </source>
</evidence>
<accession>D5G521</accession>
<comment type="similarity">
    <text evidence="5">Belongs to the peptidase M24B family.</text>
</comment>
<evidence type="ECO:0000256" key="11">
    <source>
        <dbReference type="ARBA" id="ARBA00023049"/>
    </source>
</evidence>
<dbReference type="KEGG" id="tml:GSTUM_00000329001"/>
<proteinExistence type="inferred from homology"/>
<dbReference type="EC" id="3.4.11.9" evidence="6"/>
<protein>
    <recommendedName>
        <fullName evidence="6">Xaa-Pro aminopeptidase</fullName>
        <ecNumber evidence="6">3.4.11.9</ecNumber>
    </recommendedName>
    <alternativeName>
        <fullName evidence="13">Aminoacylproline aminopeptidase</fullName>
    </alternativeName>
</protein>
<dbReference type="SUPFAM" id="SSF53092">
    <property type="entry name" value="Creatinase/prolidase N-terminal domain"/>
    <property type="match status" value="1"/>
</dbReference>
<dbReference type="SUPFAM" id="SSF55920">
    <property type="entry name" value="Creatinase/aminopeptidase"/>
    <property type="match status" value="1"/>
</dbReference>
<dbReference type="AlphaFoldDB" id="D5G521"/>
<sequence length="678" mass="75712">MILTTPRTLILRSKEATLRELLVDVAQEIDRDKPGRDRMVLRFVGGWVRDRLLGLQSVDIDVGIDNMTGYEFATRLDRSRATPKGPSIWRLLFGRLKVRHNKTPLAATAPSMPSFTTYTLNWMRLCLLSEKRKKKEKGAKISCLHVNLPSIPRVSLHCILITAMILRRLRTPALRSPSTSVPRRFYSELLQTKFGQPSFETHPWSLKAGEVTPGISALEYATRRAKLASELPDGAVAVVPAAYVKYRSRPVFYPFHQNPDFLYLTGFLEPEALCVIEKTGPVGGGEHTFHLFVRGKDSHAELWDGPRSGVQAALDVFNADEAGDIKHAEHHLRPILKRASTIYADTISLTEKPSGFASLITPPPAAAPGSLVQILRDRGVLPLKYFMHKLRVSKSDAEVANMRKAGQISGRAFNKAIATKERFTMERDLWAFLEYKFRMGGCEKEAYVPVIAGGQNSLHIHYTRNDDKLGFVLLCQLVSPVLKDYRESDLVLVDAGGQYGGYVTDITRTWPVSGTFTPAQRDLYQAVLNVQKRCVSLCCESTCISLDEIHEVSEMELISELKSLGFDLTSSQLCNVLFPHHVGHYVGLDIHDCGSYSKSRKLQAGQCVTVEPGVYVPNDLQWPKHFRGMGIRIEDTVCVGDEGPVVLSVEAVKEVNNHLRLPLLLSRTQPLCSRKSLA</sequence>
<evidence type="ECO:0000313" key="17">
    <source>
        <dbReference type="Proteomes" id="UP000006911"/>
    </source>
</evidence>
<dbReference type="Gene3D" id="3.40.350.10">
    <property type="entry name" value="Creatinase/prolidase N-terminal domain"/>
    <property type="match status" value="1"/>
</dbReference>
<dbReference type="SMART" id="SM01011">
    <property type="entry name" value="AMP_N"/>
    <property type="match status" value="1"/>
</dbReference>
<dbReference type="OMA" id="ERFTMER"/>
<comment type="cofactor">
    <cofactor evidence="2">
        <name>Mn(2+)</name>
        <dbReference type="ChEBI" id="CHEBI:29035"/>
    </cofactor>
</comment>
<dbReference type="InterPro" id="IPR000994">
    <property type="entry name" value="Pept_M24"/>
</dbReference>
<reference evidence="16 17" key="1">
    <citation type="journal article" date="2010" name="Nature">
        <title>Perigord black truffle genome uncovers evolutionary origins and mechanisms of symbiosis.</title>
        <authorList>
            <person name="Martin F."/>
            <person name="Kohler A."/>
            <person name="Murat C."/>
            <person name="Balestrini R."/>
            <person name="Coutinho P.M."/>
            <person name="Jaillon O."/>
            <person name="Montanini B."/>
            <person name="Morin E."/>
            <person name="Noel B."/>
            <person name="Percudani R."/>
            <person name="Porcel B."/>
            <person name="Rubini A."/>
            <person name="Amicucci A."/>
            <person name="Amselem J."/>
            <person name="Anthouard V."/>
            <person name="Arcioni S."/>
            <person name="Artiguenave F."/>
            <person name="Aury J.M."/>
            <person name="Ballario P."/>
            <person name="Bolchi A."/>
            <person name="Brenna A."/>
            <person name="Brun A."/>
            <person name="Buee M."/>
            <person name="Cantarel B."/>
            <person name="Chevalier G."/>
            <person name="Couloux A."/>
            <person name="Da Silva C."/>
            <person name="Denoeud F."/>
            <person name="Duplessis S."/>
            <person name="Ghignone S."/>
            <person name="Hilselberger B."/>
            <person name="Iotti M."/>
            <person name="Marcais B."/>
            <person name="Mello A."/>
            <person name="Miranda M."/>
            <person name="Pacioni G."/>
            <person name="Quesneville H."/>
            <person name="Riccioni C."/>
            <person name="Ruotolo R."/>
            <person name="Splivallo R."/>
            <person name="Stocchi V."/>
            <person name="Tisserant E."/>
            <person name="Viscomi A.R."/>
            <person name="Zambonelli A."/>
            <person name="Zampieri E."/>
            <person name="Henrissat B."/>
            <person name="Lebrun M.H."/>
            <person name="Paolocci F."/>
            <person name="Bonfante P."/>
            <person name="Ottonello S."/>
            <person name="Wincker P."/>
        </authorList>
    </citation>
    <scope>NUCLEOTIDE SEQUENCE [LARGE SCALE GENOMIC DNA]</scope>
    <source>
        <strain evidence="16 17">Mel28</strain>
    </source>
</reference>
<evidence type="ECO:0000256" key="10">
    <source>
        <dbReference type="ARBA" id="ARBA00022801"/>
    </source>
</evidence>
<dbReference type="GO" id="GO:0070006">
    <property type="term" value="F:metalloaminopeptidase activity"/>
    <property type="evidence" value="ECO:0007669"/>
    <property type="project" value="InterPro"/>
</dbReference>
<keyword evidence="17" id="KW-1185">Reference proteome</keyword>
<evidence type="ECO:0000256" key="7">
    <source>
        <dbReference type="ARBA" id="ARBA00022438"/>
    </source>
</evidence>
<dbReference type="SUPFAM" id="SSF81301">
    <property type="entry name" value="Nucleotidyltransferase"/>
    <property type="match status" value="1"/>
</dbReference>
<comment type="similarity">
    <text evidence="4 14">Belongs to the tRNA nucleotidyltransferase/poly(A) polymerase family.</text>
</comment>
<comment type="function">
    <text evidence="3">Catalyzes the removal of a penultimate prolyl residue from the N-termini of peptides.</text>
</comment>
<dbReference type="InterPro" id="IPR043519">
    <property type="entry name" value="NT_sf"/>
</dbReference>
<comment type="catalytic activity">
    <reaction evidence="1">
        <text>Release of any N-terminal amino acid, including proline, that is linked to proline, even from a dipeptide or tripeptide.</text>
        <dbReference type="EC" id="3.4.11.9"/>
    </reaction>
</comment>
<dbReference type="InterPro" id="IPR007865">
    <property type="entry name" value="Aminopep_P_N"/>
</dbReference>
<dbReference type="Pfam" id="PF05195">
    <property type="entry name" value="AMP_N"/>
    <property type="match status" value="1"/>
</dbReference>
<dbReference type="STRING" id="656061.D5G521"/>
<dbReference type="FunCoup" id="D5G521">
    <property type="interactions" value="461"/>
</dbReference>
<dbReference type="eggNOG" id="KOG2159">
    <property type="taxonomic scope" value="Eukaryota"/>
</dbReference>
<dbReference type="HOGENOM" id="CLU_017266_1_1_1"/>
<dbReference type="InterPro" id="IPR002646">
    <property type="entry name" value="PolA_pol_head_dom"/>
</dbReference>
<keyword evidence="8 14" id="KW-0808">Transferase</keyword>